<dbReference type="Pfam" id="PF19661">
    <property type="entry name" value="DUF6164"/>
    <property type="match status" value="1"/>
</dbReference>
<protein>
    <recommendedName>
        <fullName evidence="4">DUF2007 domain-containing protein</fullName>
    </recommendedName>
</protein>
<dbReference type="Proteomes" id="UP000000466">
    <property type="component" value="Chromosome"/>
</dbReference>
<name>K4L152_SIMAS</name>
<dbReference type="HOGENOM" id="CLU_135697_0_0_6"/>
<sequence>MGQLLFKLNQVPEAEAQAVRELLDQAGLDWYETQAGFWGIGVAAIWLTDAGELPKAKALLAEFEAGWIERMRAQPPESFWARSARKPLPLLAALLSAAIILTIMIVPMLGAWD</sequence>
<dbReference type="AlphaFoldDB" id="K4L152"/>
<dbReference type="RefSeq" id="WP_015048064.1">
    <property type="nucleotide sequence ID" value="NC_018868.3"/>
</dbReference>
<keyword evidence="1" id="KW-1133">Transmembrane helix</keyword>
<dbReference type="eggNOG" id="ENOG50332TA">
    <property type="taxonomic scope" value="Bacteria"/>
</dbReference>
<evidence type="ECO:0000313" key="3">
    <source>
        <dbReference type="Proteomes" id="UP000000466"/>
    </source>
</evidence>
<keyword evidence="1" id="KW-0472">Membrane</keyword>
<reference evidence="2 3" key="1">
    <citation type="journal article" date="2013" name="Genome Announc.">
        <title>Complete genome sequence of Simiduia agarivorans SA1(T), a marine bacterium able to degrade a variety of polysaccharides.</title>
        <authorList>
            <person name="Lin S.Y."/>
            <person name="Shieh W.Y."/>
            <person name="Chen J.S."/>
            <person name="Tang S.L."/>
        </authorList>
    </citation>
    <scope>NUCLEOTIDE SEQUENCE [LARGE SCALE GENOMIC DNA]</scope>
    <source>
        <strain evidence="3">DSM 21679 / JCM 13881 / BCRC 17597 / SA1</strain>
    </source>
</reference>
<keyword evidence="3" id="KW-1185">Reference proteome</keyword>
<dbReference type="STRING" id="1117647.M5M_13820"/>
<dbReference type="KEGG" id="saga:M5M_13820"/>
<dbReference type="OrthoDB" id="5569385at2"/>
<organism evidence="2 3">
    <name type="scientific">Simiduia agarivorans (strain DSM 21679 / JCM 13881 / BCRC 17597 / SA1)</name>
    <dbReference type="NCBI Taxonomy" id="1117647"/>
    <lineage>
        <taxon>Bacteria</taxon>
        <taxon>Pseudomonadati</taxon>
        <taxon>Pseudomonadota</taxon>
        <taxon>Gammaproteobacteria</taxon>
        <taxon>Cellvibrionales</taxon>
        <taxon>Cellvibrionaceae</taxon>
        <taxon>Simiduia</taxon>
    </lineage>
</organism>
<gene>
    <name evidence="2" type="ordered locus">M5M_13820</name>
</gene>
<evidence type="ECO:0000313" key="2">
    <source>
        <dbReference type="EMBL" id="AFU99902.1"/>
    </source>
</evidence>
<dbReference type="InterPro" id="IPR046162">
    <property type="entry name" value="DUF6164"/>
</dbReference>
<evidence type="ECO:0000256" key="1">
    <source>
        <dbReference type="SAM" id="Phobius"/>
    </source>
</evidence>
<dbReference type="EMBL" id="CP003746">
    <property type="protein sequence ID" value="AFU99902.1"/>
    <property type="molecule type" value="Genomic_DNA"/>
</dbReference>
<feature type="transmembrane region" description="Helical" evidence="1">
    <location>
        <begin position="88"/>
        <end position="112"/>
    </location>
</feature>
<accession>K4L152</accession>
<proteinExistence type="predicted"/>
<keyword evidence="1" id="KW-0812">Transmembrane</keyword>
<evidence type="ECO:0008006" key="4">
    <source>
        <dbReference type="Google" id="ProtNLM"/>
    </source>
</evidence>